<dbReference type="AlphaFoldDB" id="A0AAJ1EX19"/>
<organism evidence="1 2">
    <name type="scientific">Varibaculum cambriense</name>
    <dbReference type="NCBI Taxonomy" id="184870"/>
    <lineage>
        <taxon>Bacteria</taxon>
        <taxon>Bacillati</taxon>
        <taxon>Actinomycetota</taxon>
        <taxon>Actinomycetes</taxon>
        <taxon>Actinomycetales</taxon>
        <taxon>Actinomycetaceae</taxon>
        <taxon>Varibaculum</taxon>
    </lineage>
</organism>
<dbReference type="RefSeq" id="WP_238127745.1">
    <property type="nucleotide sequence ID" value="NZ_JAKNHJ010000005.1"/>
</dbReference>
<evidence type="ECO:0000313" key="1">
    <source>
        <dbReference type="EMBL" id="MCG4617514.1"/>
    </source>
</evidence>
<gene>
    <name evidence="1" type="ORF">L0M99_03245</name>
</gene>
<comment type="caution">
    <text evidence="1">The sequence shown here is derived from an EMBL/GenBank/DDBJ whole genome shotgun (WGS) entry which is preliminary data.</text>
</comment>
<evidence type="ECO:0000313" key="2">
    <source>
        <dbReference type="Proteomes" id="UP001200537"/>
    </source>
</evidence>
<accession>A0AAJ1EX19</accession>
<reference evidence="1" key="1">
    <citation type="submission" date="2022-01" db="EMBL/GenBank/DDBJ databases">
        <title>Collection of gut derived symbiotic bacterial strains cultured from healthy donors.</title>
        <authorList>
            <person name="Lin H."/>
            <person name="Kohout C."/>
            <person name="Waligurski E."/>
            <person name="Pamer E.G."/>
        </authorList>
    </citation>
    <scope>NUCLEOTIDE SEQUENCE</scope>
    <source>
        <strain evidence="1">DFI.7.46</strain>
    </source>
</reference>
<dbReference type="Proteomes" id="UP001200537">
    <property type="component" value="Unassembled WGS sequence"/>
</dbReference>
<sequence>MTKKLTASKMPELRATLQKQFDEFSPSDYAREVATFDPSDQVMAKTVRPFNPVDTTLWWVRPDMARLAWDAAKTLPENTRLLEAIPAPKGILVWEGTPLVSGVLLTSKYWDEQRDTPIHGVTWEVTARGVEVGTLIYDPPGAEELCYMPFTAYLYIGQLKKDLEAYLTATFLLATQPRIGQITRHDSTPRRRRYVPPGPGDIPTGVNLVALRENAARLPTEELSEGEKKWGLSVRFMVRGHWRNQACGAKLGQRRPVYVAPYLKGPEDAPLKSSETVFVWRR</sequence>
<protein>
    <submittedName>
        <fullName evidence="1">Uncharacterized protein</fullName>
    </submittedName>
</protein>
<name>A0AAJ1EX19_9ACTO</name>
<proteinExistence type="predicted"/>
<dbReference type="EMBL" id="JAKNHJ010000005">
    <property type="protein sequence ID" value="MCG4617514.1"/>
    <property type="molecule type" value="Genomic_DNA"/>
</dbReference>